<protein>
    <submittedName>
        <fullName evidence="2">EKA-like protein</fullName>
    </submittedName>
</protein>
<keyword evidence="3" id="KW-1185">Reference proteome</keyword>
<evidence type="ECO:0000313" key="2">
    <source>
        <dbReference type="EMBL" id="CCU82365.1"/>
    </source>
</evidence>
<dbReference type="Proteomes" id="UP000015441">
    <property type="component" value="Unassembled WGS sequence"/>
</dbReference>
<sequence>MPPTRKTHQNTISGITKDRINKPSQWHTAIQNHAKNMLTRRGLESNLQNMNTIAAALQAKENDVPEVDMVDAEVEKLKTLWASSNQVDAGIVLKPAESNIKTVVAPEKRATVPALPRPVEVRPTKEADIPTTKAAGAENSSLDQPPTAQEAAGREKIFTPELLAAIEAEERRARQKAAQFHICSTAISSVETALSPLSTAIAQFVAAGPSTTPPVLPQRPIVATPPATAIPVAVPRNITKATAPLPLRSTWATITRAGHQKSGSQAPANITSVSAAPSARKPEKKSAASTTASKDDRIFLRLDANHEWRQLSPAGVREAVAKQTHCTPADVDQVQRVPTGFAIRAKSPDAKTRLLEASSTFTQVEAKLEPPSDLDSLRIATVPVAVFGLEGRVEVTAEIVAAEILRVTSCTLDRVRIHGKTKLGAPYRSWAALFPRNASPKPGFRLFDNSGIATIQRNRPPCYGLGPAGFWLGCV</sequence>
<feature type="compositionally biased region" description="Polar residues" evidence="1">
    <location>
        <begin position="138"/>
        <end position="147"/>
    </location>
</feature>
<reference evidence="2 3" key="1">
    <citation type="journal article" date="2010" name="Science">
        <title>Genome expansion and gene loss in powdery mildew fungi reveal tradeoffs in extreme parasitism.</title>
        <authorList>
            <person name="Spanu P.D."/>
            <person name="Abbott J.C."/>
            <person name="Amselem J."/>
            <person name="Burgis T.A."/>
            <person name="Soanes D.M."/>
            <person name="Stueber K."/>
            <person name="Ver Loren van Themaat E."/>
            <person name="Brown J.K.M."/>
            <person name="Butcher S.A."/>
            <person name="Gurr S.J."/>
            <person name="Lebrun M.-H."/>
            <person name="Ridout C.J."/>
            <person name="Schulze-Lefert P."/>
            <person name="Talbot N.J."/>
            <person name="Ahmadinejad N."/>
            <person name="Ametz C."/>
            <person name="Barton G.R."/>
            <person name="Benjdia M."/>
            <person name="Bidzinski P."/>
            <person name="Bindschedler L.V."/>
            <person name="Both M."/>
            <person name="Brewer M.T."/>
            <person name="Cadle-Davidson L."/>
            <person name="Cadle-Davidson M.M."/>
            <person name="Collemare J."/>
            <person name="Cramer R."/>
            <person name="Frenkel O."/>
            <person name="Godfrey D."/>
            <person name="Harriman J."/>
            <person name="Hoede C."/>
            <person name="King B.C."/>
            <person name="Klages S."/>
            <person name="Kleemann J."/>
            <person name="Knoll D."/>
            <person name="Koti P.S."/>
            <person name="Kreplak J."/>
            <person name="Lopez-Ruiz F.J."/>
            <person name="Lu X."/>
            <person name="Maekawa T."/>
            <person name="Mahanil S."/>
            <person name="Micali C."/>
            <person name="Milgroom M.G."/>
            <person name="Montana G."/>
            <person name="Noir S."/>
            <person name="O'Connell R.J."/>
            <person name="Oberhaensli S."/>
            <person name="Parlange F."/>
            <person name="Pedersen C."/>
            <person name="Quesneville H."/>
            <person name="Reinhardt R."/>
            <person name="Rott M."/>
            <person name="Sacristan S."/>
            <person name="Schmidt S.M."/>
            <person name="Schoen M."/>
            <person name="Skamnioti P."/>
            <person name="Sommer H."/>
            <person name="Stephens A."/>
            <person name="Takahara H."/>
            <person name="Thordal-Christensen H."/>
            <person name="Vigouroux M."/>
            <person name="Wessling R."/>
            <person name="Wicker T."/>
            <person name="Panstruga R."/>
        </authorList>
    </citation>
    <scope>NUCLEOTIDE SEQUENCE [LARGE SCALE GENOMIC DNA]</scope>
    <source>
        <strain evidence="2">DH14</strain>
    </source>
</reference>
<dbReference type="AlphaFoldDB" id="N1JNY0"/>
<dbReference type="EMBL" id="CAUH01006276">
    <property type="protein sequence ID" value="CCU82365.1"/>
    <property type="molecule type" value="Genomic_DNA"/>
</dbReference>
<evidence type="ECO:0000256" key="1">
    <source>
        <dbReference type="SAM" id="MobiDB-lite"/>
    </source>
</evidence>
<comment type="caution">
    <text evidence="2">The sequence shown here is derived from an EMBL/GenBank/DDBJ whole genome shotgun (WGS) entry which is preliminary data.</text>
</comment>
<feature type="compositionally biased region" description="Polar residues" evidence="1">
    <location>
        <begin position="261"/>
        <end position="275"/>
    </location>
</feature>
<feature type="region of interest" description="Disordered" evidence="1">
    <location>
        <begin position="257"/>
        <end position="292"/>
    </location>
</feature>
<dbReference type="HOGENOM" id="CLU_018153_0_1_1"/>
<organism evidence="2 3">
    <name type="scientific">Blumeria graminis f. sp. hordei (strain DH14)</name>
    <name type="common">Barley powdery mildew</name>
    <name type="synonym">Oidium monilioides f. sp. hordei</name>
    <dbReference type="NCBI Taxonomy" id="546991"/>
    <lineage>
        <taxon>Eukaryota</taxon>
        <taxon>Fungi</taxon>
        <taxon>Dikarya</taxon>
        <taxon>Ascomycota</taxon>
        <taxon>Pezizomycotina</taxon>
        <taxon>Leotiomycetes</taxon>
        <taxon>Erysiphales</taxon>
        <taxon>Erysiphaceae</taxon>
        <taxon>Blumeria</taxon>
        <taxon>Blumeria hordei</taxon>
    </lineage>
</organism>
<accession>N1JNY0</accession>
<dbReference type="OrthoDB" id="3611560at2759"/>
<proteinExistence type="predicted"/>
<feature type="region of interest" description="Disordered" evidence="1">
    <location>
        <begin position="122"/>
        <end position="155"/>
    </location>
</feature>
<gene>
    <name evidence="2" type="ORF">BGHDH14_bgh06782</name>
</gene>
<dbReference type="InParanoid" id="N1JNY0"/>
<name>N1JNY0_BLUG1</name>
<evidence type="ECO:0000313" key="3">
    <source>
        <dbReference type="Proteomes" id="UP000015441"/>
    </source>
</evidence>